<reference evidence="1 2" key="2">
    <citation type="journal article" date="2017" name="Nature">
        <title>The Apostasia genome and the evolution of orchids.</title>
        <authorList>
            <person name="Zhang G.Q."/>
            <person name="Liu K.W."/>
            <person name="Li Z."/>
            <person name="Lohaus R."/>
            <person name="Hsiao Y.Y."/>
            <person name="Niu S.C."/>
            <person name="Wang J.Y."/>
            <person name="Lin Y.C."/>
            <person name="Xu Q."/>
            <person name="Chen L.J."/>
            <person name="Yoshida K."/>
            <person name="Fujiwara S."/>
            <person name="Wang Z.W."/>
            <person name="Zhang Y.Q."/>
            <person name="Mitsuda N."/>
            <person name="Wang M."/>
            <person name="Liu G.H."/>
            <person name="Pecoraro L."/>
            <person name="Huang H.X."/>
            <person name="Xiao X.J."/>
            <person name="Lin M."/>
            <person name="Wu X.Y."/>
            <person name="Wu W.L."/>
            <person name="Chen Y.Y."/>
            <person name="Chang S.B."/>
            <person name="Sakamoto S."/>
            <person name="Ohme-Takagi M."/>
            <person name="Yagi M."/>
            <person name="Zeng S.J."/>
            <person name="Shen C.Y."/>
            <person name="Yeh C.M."/>
            <person name="Luo Y.B."/>
            <person name="Tsai W.C."/>
            <person name="Van de Peer Y."/>
            <person name="Liu Z.J."/>
        </authorList>
    </citation>
    <scope>NUCLEOTIDE SEQUENCE [LARGE SCALE GENOMIC DNA]</scope>
    <source>
        <tissue evidence="1">The whole plant</tissue>
    </source>
</reference>
<dbReference type="AlphaFoldDB" id="A0A2I0W641"/>
<dbReference type="Gene3D" id="3.30.565.10">
    <property type="entry name" value="Histidine kinase-like ATPase, C-terminal domain"/>
    <property type="match status" value="1"/>
</dbReference>
<gene>
    <name evidence="1" type="primary">HSP81-1</name>
    <name evidence="1" type="ORF">MA16_Dca020786</name>
</gene>
<protein>
    <submittedName>
        <fullName evidence="1">Heat shock protein 81-1</fullName>
    </submittedName>
</protein>
<name>A0A2I0W641_9ASPA</name>
<evidence type="ECO:0000313" key="2">
    <source>
        <dbReference type="Proteomes" id="UP000233837"/>
    </source>
</evidence>
<sequence>MTIKRASQMIRSFLPMKTCLKGQLISLPPHPRSSPISIDLKIHGRNHRLFLSMIRLYDDDIFNGILDLDKPAYDDDERMVDAQLELFMHIAPDKATNALSIIDNEIGMTKLEHGKHLGSFAHSDKKFMKALVVDADICMVDPFGVEFNSILE</sequence>
<dbReference type="InterPro" id="IPR036890">
    <property type="entry name" value="HATPase_C_sf"/>
</dbReference>
<proteinExistence type="predicted"/>
<dbReference type="SUPFAM" id="SSF55874">
    <property type="entry name" value="ATPase domain of HSP90 chaperone/DNA topoisomerase II/histidine kinase"/>
    <property type="match status" value="1"/>
</dbReference>
<dbReference type="Proteomes" id="UP000233837">
    <property type="component" value="Unassembled WGS sequence"/>
</dbReference>
<reference evidence="1 2" key="1">
    <citation type="journal article" date="2016" name="Sci. Rep.">
        <title>The Dendrobium catenatum Lindl. genome sequence provides insights into polysaccharide synthase, floral development and adaptive evolution.</title>
        <authorList>
            <person name="Zhang G.Q."/>
            <person name="Xu Q."/>
            <person name="Bian C."/>
            <person name="Tsai W.C."/>
            <person name="Yeh C.M."/>
            <person name="Liu K.W."/>
            <person name="Yoshida K."/>
            <person name="Zhang L.S."/>
            <person name="Chang S.B."/>
            <person name="Chen F."/>
            <person name="Shi Y."/>
            <person name="Su Y.Y."/>
            <person name="Zhang Y.Q."/>
            <person name="Chen L.J."/>
            <person name="Yin Y."/>
            <person name="Lin M."/>
            <person name="Huang H."/>
            <person name="Deng H."/>
            <person name="Wang Z.W."/>
            <person name="Zhu S.L."/>
            <person name="Zhao X."/>
            <person name="Deng C."/>
            <person name="Niu S.C."/>
            <person name="Huang J."/>
            <person name="Wang M."/>
            <person name="Liu G.H."/>
            <person name="Yang H.J."/>
            <person name="Xiao X.J."/>
            <person name="Hsiao Y.Y."/>
            <person name="Wu W.L."/>
            <person name="Chen Y.Y."/>
            <person name="Mitsuda N."/>
            <person name="Ohme-Takagi M."/>
            <person name="Luo Y.B."/>
            <person name="Van de Peer Y."/>
            <person name="Liu Z.J."/>
        </authorList>
    </citation>
    <scope>NUCLEOTIDE SEQUENCE [LARGE SCALE GENOMIC DNA]</scope>
    <source>
        <tissue evidence="1">The whole plant</tissue>
    </source>
</reference>
<evidence type="ECO:0000313" key="1">
    <source>
        <dbReference type="EMBL" id="PKU71126.1"/>
    </source>
</evidence>
<organism evidence="1 2">
    <name type="scientific">Dendrobium catenatum</name>
    <dbReference type="NCBI Taxonomy" id="906689"/>
    <lineage>
        <taxon>Eukaryota</taxon>
        <taxon>Viridiplantae</taxon>
        <taxon>Streptophyta</taxon>
        <taxon>Embryophyta</taxon>
        <taxon>Tracheophyta</taxon>
        <taxon>Spermatophyta</taxon>
        <taxon>Magnoliopsida</taxon>
        <taxon>Liliopsida</taxon>
        <taxon>Asparagales</taxon>
        <taxon>Orchidaceae</taxon>
        <taxon>Epidendroideae</taxon>
        <taxon>Malaxideae</taxon>
        <taxon>Dendrobiinae</taxon>
        <taxon>Dendrobium</taxon>
    </lineage>
</organism>
<dbReference type="STRING" id="906689.A0A2I0W641"/>
<keyword evidence="2" id="KW-1185">Reference proteome</keyword>
<dbReference type="EMBL" id="KZ502887">
    <property type="protein sequence ID" value="PKU71126.1"/>
    <property type="molecule type" value="Genomic_DNA"/>
</dbReference>
<accession>A0A2I0W641</accession>
<keyword evidence="1" id="KW-0346">Stress response</keyword>